<name>A0A0E9WW02_ANGAN</name>
<proteinExistence type="predicted"/>
<reference evidence="1" key="2">
    <citation type="journal article" date="2015" name="Fish Shellfish Immunol.">
        <title>Early steps in the European eel (Anguilla anguilla)-Vibrio vulnificus interaction in the gills: Role of the RtxA13 toxin.</title>
        <authorList>
            <person name="Callol A."/>
            <person name="Pajuelo D."/>
            <person name="Ebbesson L."/>
            <person name="Teles M."/>
            <person name="MacKenzie S."/>
            <person name="Amaro C."/>
        </authorList>
    </citation>
    <scope>NUCLEOTIDE SEQUENCE</scope>
</reference>
<organism evidence="1">
    <name type="scientific">Anguilla anguilla</name>
    <name type="common">European freshwater eel</name>
    <name type="synonym">Muraena anguilla</name>
    <dbReference type="NCBI Taxonomy" id="7936"/>
    <lineage>
        <taxon>Eukaryota</taxon>
        <taxon>Metazoa</taxon>
        <taxon>Chordata</taxon>
        <taxon>Craniata</taxon>
        <taxon>Vertebrata</taxon>
        <taxon>Euteleostomi</taxon>
        <taxon>Actinopterygii</taxon>
        <taxon>Neopterygii</taxon>
        <taxon>Teleostei</taxon>
        <taxon>Anguilliformes</taxon>
        <taxon>Anguillidae</taxon>
        <taxon>Anguilla</taxon>
    </lineage>
</organism>
<protein>
    <submittedName>
        <fullName evidence="1">Uncharacterized protein</fullName>
    </submittedName>
</protein>
<reference evidence="1" key="1">
    <citation type="submission" date="2014-11" db="EMBL/GenBank/DDBJ databases">
        <authorList>
            <person name="Amaro Gonzalez C."/>
        </authorList>
    </citation>
    <scope>NUCLEOTIDE SEQUENCE</scope>
</reference>
<dbReference type="EMBL" id="GBXM01013960">
    <property type="protein sequence ID" value="JAH94617.1"/>
    <property type="molecule type" value="Transcribed_RNA"/>
</dbReference>
<evidence type="ECO:0000313" key="1">
    <source>
        <dbReference type="EMBL" id="JAH94617.1"/>
    </source>
</evidence>
<sequence length="85" mass="9156">MGSENAASQILFKVLLQAMENISTLCQPAFYFSNNAPPLAISNKKALPFRNIRGLEQITGAPSSALHSIRKASQRNVHICTASLG</sequence>
<dbReference type="AlphaFoldDB" id="A0A0E9WW02"/>
<accession>A0A0E9WW02</accession>